<sequence length="377" mass="42513">MWHGRKQTLPSDRRASTLLKKPRVKRPSLYKRFTIRNPEHFEDEILQSGLGLHPDFMIPTTPRGLGGKMVQLDALRLLNMGHINERYHQDYFHPPKRDSVLQELELEARSEEPIFPVKQILKVARHSLQPVKIKLDRTPDPNRRSASAIVSKGEFDSSATKGGFFTVEQGIGTGRANSPTYQRKWYWEAADLDEDPVYNLSLVKQAGIKSTDGQEVPEPDSVFSPVGKRLNKRAQNATIWSDSINPKSNEPLKYAPSKGVADAQRKVHMELIFGPKPPGDLYPFKRCAHDLSGKVERICRKGVADEPVFANDATQRAPYRGKDHSRPTEAGSSEGFRNRSTATNAGLRNQSRVITPSIGPFQVERRREKLPLQGRLA</sequence>
<name>A0A8T0HDB5_CERPU</name>
<feature type="region of interest" description="Disordered" evidence="1">
    <location>
        <begin position="311"/>
        <end position="377"/>
    </location>
</feature>
<accession>A0A8T0HDB5</accession>
<evidence type="ECO:0000313" key="2">
    <source>
        <dbReference type="EMBL" id="KAG0569270.1"/>
    </source>
</evidence>
<evidence type="ECO:0000256" key="1">
    <source>
        <dbReference type="SAM" id="MobiDB-lite"/>
    </source>
</evidence>
<dbReference type="EMBL" id="CM026427">
    <property type="protein sequence ID" value="KAG0569270.1"/>
    <property type="molecule type" value="Genomic_DNA"/>
</dbReference>
<gene>
    <name evidence="2" type="ORF">KC19_6G078800</name>
</gene>
<keyword evidence="3" id="KW-1185">Reference proteome</keyword>
<protein>
    <submittedName>
        <fullName evidence="2">Uncharacterized protein</fullName>
    </submittedName>
</protein>
<comment type="caution">
    <text evidence="2">The sequence shown here is derived from an EMBL/GenBank/DDBJ whole genome shotgun (WGS) entry which is preliminary data.</text>
</comment>
<evidence type="ECO:0000313" key="3">
    <source>
        <dbReference type="Proteomes" id="UP000822688"/>
    </source>
</evidence>
<dbReference type="Proteomes" id="UP000822688">
    <property type="component" value="Chromosome 6"/>
</dbReference>
<proteinExistence type="predicted"/>
<reference evidence="2 3" key="1">
    <citation type="submission" date="2020-06" db="EMBL/GenBank/DDBJ databases">
        <title>WGS assembly of Ceratodon purpureus strain R40.</title>
        <authorList>
            <person name="Carey S.B."/>
            <person name="Jenkins J."/>
            <person name="Shu S."/>
            <person name="Lovell J.T."/>
            <person name="Sreedasyam A."/>
            <person name="Maumus F."/>
            <person name="Tiley G.P."/>
            <person name="Fernandez-Pozo N."/>
            <person name="Barry K."/>
            <person name="Chen C."/>
            <person name="Wang M."/>
            <person name="Lipzen A."/>
            <person name="Daum C."/>
            <person name="Saski C.A."/>
            <person name="Payton A.C."/>
            <person name="Mcbreen J.C."/>
            <person name="Conrad R.E."/>
            <person name="Kollar L.M."/>
            <person name="Olsson S."/>
            <person name="Huttunen S."/>
            <person name="Landis J.B."/>
            <person name="Wickett N.J."/>
            <person name="Johnson M.G."/>
            <person name="Rensing S.A."/>
            <person name="Grimwood J."/>
            <person name="Schmutz J."/>
            <person name="Mcdaniel S.F."/>
        </authorList>
    </citation>
    <scope>NUCLEOTIDE SEQUENCE [LARGE SCALE GENOMIC DNA]</scope>
    <source>
        <strain evidence="2 3">R40</strain>
    </source>
</reference>
<feature type="compositionally biased region" description="Polar residues" evidence="1">
    <location>
        <begin position="338"/>
        <end position="354"/>
    </location>
</feature>
<organism evidence="2 3">
    <name type="scientific">Ceratodon purpureus</name>
    <name type="common">Fire moss</name>
    <name type="synonym">Dicranum purpureum</name>
    <dbReference type="NCBI Taxonomy" id="3225"/>
    <lineage>
        <taxon>Eukaryota</taxon>
        <taxon>Viridiplantae</taxon>
        <taxon>Streptophyta</taxon>
        <taxon>Embryophyta</taxon>
        <taxon>Bryophyta</taxon>
        <taxon>Bryophytina</taxon>
        <taxon>Bryopsida</taxon>
        <taxon>Dicranidae</taxon>
        <taxon>Pseudoditrichales</taxon>
        <taxon>Ditrichaceae</taxon>
        <taxon>Ceratodon</taxon>
    </lineage>
</organism>
<dbReference type="AlphaFoldDB" id="A0A8T0HDB5"/>